<dbReference type="Proteomes" id="UP001183629">
    <property type="component" value="Unassembled WGS sequence"/>
</dbReference>
<accession>A0AAE4CXE8</accession>
<dbReference type="InterPro" id="IPR051455">
    <property type="entry name" value="Bact_solute-bind_prot3"/>
</dbReference>
<dbReference type="Pfam" id="PF00497">
    <property type="entry name" value="SBP_bac_3"/>
    <property type="match status" value="1"/>
</dbReference>
<feature type="chain" id="PRO_5042101706" evidence="6">
    <location>
        <begin position="23"/>
        <end position="330"/>
    </location>
</feature>
<dbReference type="PROSITE" id="PS51257">
    <property type="entry name" value="PROKAR_LIPOPROTEIN"/>
    <property type="match status" value="1"/>
</dbReference>
<feature type="region of interest" description="Disordered" evidence="5">
    <location>
        <begin position="35"/>
        <end position="83"/>
    </location>
</feature>
<name>A0AAE4CXE8_9ACTN</name>
<organism evidence="8 9">
    <name type="scientific">Catenuloplanes niger</name>
    <dbReference type="NCBI Taxonomy" id="587534"/>
    <lineage>
        <taxon>Bacteria</taxon>
        <taxon>Bacillati</taxon>
        <taxon>Actinomycetota</taxon>
        <taxon>Actinomycetes</taxon>
        <taxon>Micromonosporales</taxon>
        <taxon>Micromonosporaceae</taxon>
        <taxon>Catenuloplanes</taxon>
    </lineage>
</organism>
<keyword evidence="9" id="KW-1185">Reference proteome</keyword>
<evidence type="ECO:0000256" key="3">
    <source>
        <dbReference type="ARBA" id="ARBA00022729"/>
    </source>
</evidence>
<evidence type="ECO:0000259" key="7">
    <source>
        <dbReference type="SMART" id="SM00062"/>
    </source>
</evidence>
<reference evidence="8 9" key="1">
    <citation type="submission" date="2023-07" db="EMBL/GenBank/DDBJ databases">
        <title>Sequencing the genomes of 1000 actinobacteria strains.</title>
        <authorList>
            <person name="Klenk H.-P."/>
        </authorList>
    </citation>
    <scope>NUCLEOTIDE SEQUENCE [LARGE SCALE GENOMIC DNA]</scope>
    <source>
        <strain evidence="8 9">DSM 44711</strain>
    </source>
</reference>
<dbReference type="PROSITE" id="PS01039">
    <property type="entry name" value="SBP_BACTERIAL_3"/>
    <property type="match status" value="1"/>
</dbReference>
<protein>
    <submittedName>
        <fullName evidence="8">Polar amino acid transport system substrate-binding protein</fullName>
    </submittedName>
</protein>
<evidence type="ECO:0000256" key="4">
    <source>
        <dbReference type="RuleBase" id="RU003744"/>
    </source>
</evidence>
<dbReference type="GO" id="GO:0006865">
    <property type="term" value="P:amino acid transport"/>
    <property type="evidence" value="ECO:0007669"/>
    <property type="project" value="TreeGrafter"/>
</dbReference>
<evidence type="ECO:0000313" key="8">
    <source>
        <dbReference type="EMBL" id="MDR7328150.1"/>
    </source>
</evidence>
<dbReference type="GO" id="GO:0005576">
    <property type="term" value="C:extracellular region"/>
    <property type="evidence" value="ECO:0007669"/>
    <property type="project" value="TreeGrafter"/>
</dbReference>
<proteinExistence type="inferred from homology"/>
<dbReference type="RefSeq" id="WP_310429094.1">
    <property type="nucleotide sequence ID" value="NZ_JAVDYC010000001.1"/>
</dbReference>
<evidence type="ECO:0000256" key="5">
    <source>
        <dbReference type="SAM" id="MobiDB-lite"/>
    </source>
</evidence>
<dbReference type="GO" id="GO:0030288">
    <property type="term" value="C:outer membrane-bounded periplasmic space"/>
    <property type="evidence" value="ECO:0007669"/>
    <property type="project" value="TreeGrafter"/>
</dbReference>
<evidence type="ECO:0000256" key="1">
    <source>
        <dbReference type="ARBA" id="ARBA00010333"/>
    </source>
</evidence>
<evidence type="ECO:0000256" key="6">
    <source>
        <dbReference type="SAM" id="SignalP"/>
    </source>
</evidence>
<dbReference type="SMART" id="SM00062">
    <property type="entry name" value="PBPb"/>
    <property type="match status" value="1"/>
</dbReference>
<comment type="caution">
    <text evidence="8">The sequence shown here is derived from an EMBL/GenBank/DDBJ whole genome shotgun (WGS) entry which is preliminary data.</text>
</comment>
<keyword evidence="2" id="KW-0813">Transport</keyword>
<dbReference type="Gene3D" id="3.40.190.10">
    <property type="entry name" value="Periplasmic binding protein-like II"/>
    <property type="match status" value="2"/>
</dbReference>
<dbReference type="PANTHER" id="PTHR30085:SF6">
    <property type="entry name" value="ABC TRANSPORTER GLUTAMINE-BINDING PROTEIN GLNH"/>
    <property type="match status" value="1"/>
</dbReference>
<keyword evidence="3 6" id="KW-0732">Signal</keyword>
<comment type="similarity">
    <text evidence="1 4">Belongs to the bacterial solute-binding protein 3 family.</text>
</comment>
<feature type="domain" description="Solute-binding protein family 3/N-terminal" evidence="7">
    <location>
        <begin position="95"/>
        <end position="317"/>
    </location>
</feature>
<dbReference type="InterPro" id="IPR018313">
    <property type="entry name" value="SBP_3_CS"/>
</dbReference>
<dbReference type="PANTHER" id="PTHR30085">
    <property type="entry name" value="AMINO ACID ABC TRANSPORTER PERMEASE"/>
    <property type="match status" value="1"/>
</dbReference>
<dbReference type="InterPro" id="IPR001638">
    <property type="entry name" value="Solute-binding_3/MltF_N"/>
</dbReference>
<dbReference type="AlphaFoldDB" id="A0AAE4CXE8"/>
<gene>
    <name evidence="8" type="ORF">J2S44_008400</name>
</gene>
<dbReference type="CDD" id="cd13690">
    <property type="entry name" value="PBP2_GluB"/>
    <property type="match status" value="1"/>
</dbReference>
<dbReference type="EMBL" id="JAVDYC010000001">
    <property type="protein sequence ID" value="MDR7328150.1"/>
    <property type="molecule type" value="Genomic_DNA"/>
</dbReference>
<evidence type="ECO:0000256" key="2">
    <source>
        <dbReference type="ARBA" id="ARBA00022448"/>
    </source>
</evidence>
<dbReference type="SUPFAM" id="SSF53850">
    <property type="entry name" value="Periplasmic binding protein-like II"/>
    <property type="match status" value="1"/>
</dbReference>
<feature type="signal peptide" evidence="6">
    <location>
        <begin position="1"/>
        <end position="22"/>
    </location>
</feature>
<sequence length="330" mass="34443">MTRHRRPTTALVAALLTAAVLAGCATGGAGLPDVETDAGVPMPAGAQDPAPPVSAPPAGARDCDPRASLRPSGALPAPGRMPAGSTMAAIQARGTLIAGVDQNSYRFGFRDPLTGDLSGFDIDIARRIAAAILGDPNKIRFRTVTSSTRIDAIRGGEVDLVIATMTMTCERWQQVSFSTEYFTAGQRVLVERGSGITGMDDLAGRKVCAAAGSTSIRNLAAHPARPLPVAVSGWTDCLVMLQQNQVDAVSTDDGILAGMAAQDPHTEVTGPAFSDEPYGIAIRQGSDDLVRFVNGVLETIRADGTWTRAYGTWLSALSDDTPAPPAARYR</sequence>
<evidence type="ECO:0000313" key="9">
    <source>
        <dbReference type="Proteomes" id="UP001183629"/>
    </source>
</evidence>